<sequence>MLIVCMLIWSSMTVLCGFAQNFNQLFAFRVGVGIGEAAIMPLIYSLLADFFPREKRATAMLVFYLTVVVCASLSVSLGGLALGALASGAIIFPPPLADFEDWRAAFIIVGVPGPVAALLIGLTLREPQRHDLVLRDGSGLSVKQVVAYLFENKMLFGPLVFGSAAALAVGNAINSWHPTIMIREFGWPASQAGIRYGLAAAICAGIAVPIAIVFEKRLRARNAGLVASILPAGAALSLVVVLALPWLAGANIALIAGAAQLFGLFWIVALSPVLIQEIAPNEMRGQILALATLISTILQGFSPVVTGLFSDLFFDGERALSYSVTATALPILVVAILLYLPMQARFARKVGS</sequence>
<dbReference type="InterPro" id="IPR020846">
    <property type="entry name" value="MFS_dom"/>
</dbReference>
<dbReference type="EMBL" id="QBKA01000002">
    <property type="protein sequence ID" value="RDC60866.1"/>
    <property type="molecule type" value="Genomic_DNA"/>
</dbReference>
<feature type="transmembrane region" description="Helical" evidence="6">
    <location>
        <begin position="59"/>
        <end position="92"/>
    </location>
</feature>
<feature type="transmembrane region" description="Helical" evidence="6">
    <location>
        <begin position="154"/>
        <end position="173"/>
    </location>
</feature>
<proteinExistence type="predicted"/>
<feature type="transmembrane region" description="Helical" evidence="6">
    <location>
        <begin position="26"/>
        <end position="47"/>
    </location>
</feature>
<reference evidence="8 9" key="1">
    <citation type="submission" date="2018-04" db="EMBL/GenBank/DDBJ databases">
        <title>Altererythrobacter sp. HME9302 genome sequencing and assembly.</title>
        <authorList>
            <person name="Kang H."/>
            <person name="Kim H."/>
            <person name="Joh K."/>
        </authorList>
    </citation>
    <scope>NUCLEOTIDE SEQUENCE [LARGE SCALE GENOMIC DNA]</scope>
    <source>
        <strain evidence="8 9">HME9302</strain>
    </source>
</reference>
<feature type="transmembrane region" description="Helical" evidence="6">
    <location>
        <begin position="252"/>
        <end position="275"/>
    </location>
</feature>
<dbReference type="SUPFAM" id="SSF103473">
    <property type="entry name" value="MFS general substrate transporter"/>
    <property type="match status" value="1"/>
</dbReference>
<dbReference type="PANTHER" id="PTHR23505:SF79">
    <property type="entry name" value="PROTEIN SPINSTER"/>
    <property type="match status" value="1"/>
</dbReference>
<evidence type="ECO:0000256" key="4">
    <source>
        <dbReference type="ARBA" id="ARBA00022989"/>
    </source>
</evidence>
<keyword evidence="2" id="KW-0813">Transport</keyword>
<feature type="domain" description="Major facilitator superfamily (MFS) profile" evidence="7">
    <location>
        <begin position="1"/>
        <end position="344"/>
    </location>
</feature>
<dbReference type="InterPro" id="IPR036259">
    <property type="entry name" value="MFS_trans_sf"/>
</dbReference>
<dbReference type="GO" id="GO:0022857">
    <property type="term" value="F:transmembrane transporter activity"/>
    <property type="evidence" value="ECO:0007669"/>
    <property type="project" value="InterPro"/>
</dbReference>
<keyword evidence="5 6" id="KW-0472">Membrane</keyword>
<evidence type="ECO:0000256" key="1">
    <source>
        <dbReference type="ARBA" id="ARBA00004141"/>
    </source>
</evidence>
<dbReference type="PANTHER" id="PTHR23505">
    <property type="entry name" value="SPINSTER"/>
    <property type="match status" value="1"/>
</dbReference>
<evidence type="ECO:0000256" key="5">
    <source>
        <dbReference type="ARBA" id="ARBA00023136"/>
    </source>
</evidence>
<organism evidence="8 9">
    <name type="scientific">Alteripontixanthobacter maritimus</name>
    <dbReference type="NCBI Taxonomy" id="2161824"/>
    <lineage>
        <taxon>Bacteria</taxon>
        <taxon>Pseudomonadati</taxon>
        <taxon>Pseudomonadota</taxon>
        <taxon>Alphaproteobacteria</taxon>
        <taxon>Sphingomonadales</taxon>
        <taxon>Erythrobacteraceae</taxon>
        <taxon>Alteripontixanthobacter</taxon>
    </lineage>
</organism>
<keyword evidence="9" id="KW-1185">Reference proteome</keyword>
<dbReference type="Pfam" id="PF07690">
    <property type="entry name" value="MFS_1"/>
    <property type="match status" value="1"/>
</dbReference>
<feature type="transmembrane region" description="Helical" evidence="6">
    <location>
        <begin position="226"/>
        <end position="246"/>
    </location>
</feature>
<comment type="subcellular location">
    <subcellularLocation>
        <location evidence="1">Membrane</location>
        <topology evidence="1">Multi-pass membrane protein</topology>
    </subcellularLocation>
</comment>
<feature type="transmembrane region" description="Helical" evidence="6">
    <location>
        <begin position="321"/>
        <end position="340"/>
    </location>
</feature>
<dbReference type="InterPro" id="IPR044770">
    <property type="entry name" value="MFS_spinster-like"/>
</dbReference>
<keyword evidence="4 6" id="KW-1133">Transmembrane helix</keyword>
<evidence type="ECO:0000256" key="2">
    <source>
        <dbReference type="ARBA" id="ARBA00022448"/>
    </source>
</evidence>
<dbReference type="AlphaFoldDB" id="A0A369QC99"/>
<name>A0A369QC99_9SPHN</name>
<accession>A0A369QC99</accession>
<dbReference type="Proteomes" id="UP000253727">
    <property type="component" value="Unassembled WGS sequence"/>
</dbReference>
<feature type="transmembrane region" description="Helical" evidence="6">
    <location>
        <begin position="287"/>
        <end position="309"/>
    </location>
</feature>
<evidence type="ECO:0000313" key="8">
    <source>
        <dbReference type="EMBL" id="RDC60866.1"/>
    </source>
</evidence>
<evidence type="ECO:0000259" key="7">
    <source>
        <dbReference type="PROSITE" id="PS50850"/>
    </source>
</evidence>
<dbReference type="PROSITE" id="PS50850">
    <property type="entry name" value="MFS"/>
    <property type="match status" value="1"/>
</dbReference>
<dbReference type="GO" id="GO:0016020">
    <property type="term" value="C:membrane"/>
    <property type="evidence" value="ECO:0007669"/>
    <property type="project" value="UniProtKB-SubCell"/>
</dbReference>
<comment type="caution">
    <text evidence="8">The sequence shown here is derived from an EMBL/GenBank/DDBJ whole genome shotgun (WGS) entry which is preliminary data.</text>
</comment>
<feature type="transmembrane region" description="Helical" evidence="6">
    <location>
        <begin position="104"/>
        <end position="124"/>
    </location>
</feature>
<dbReference type="Gene3D" id="1.20.1250.20">
    <property type="entry name" value="MFS general substrate transporter like domains"/>
    <property type="match status" value="1"/>
</dbReference>
<gene>
    <name evidence="8" type="ORF">HME9302_02082</name>
</gene>
<evidence type="ECO:0000313" key="9">
    <source>
        <dbReference type="Proteomes" id="UP000253727"/>
    </source>
</evidence>
<keyword evidence="3 6" id="KW-0812">Transmembrane</keyword>
<protein>
    <submittedName>
        <fullName evidence="8">Benzoate transport protein</fullName>
    </submittedName>
</protein>
<dbReference type="InterPro" id="IPR011701">
    <property type="entry name" value="MFS"/>
</dbReference>
<evidence type="ECO:0000256" key="6">
    <source>
        <dbReference type="SAM" id="Phobius"/>
    </source>
</evidence>
<feature type="transmembrane region" description="Helical" evidence="6">
    <location>
        <begin position="193"/>
        <end position="214"/>
    </location>
</feature>
<evidence type="ECO:0000256" key="3">
    <source>
        <dbReference type="ARBA" id="ARBA00022692"/>
    </source>
</evidence>